<dbReference type="Pfam" id="PF10127">
    <property type="entry name" value="RlaP"/>
    <property type="match status" value="1"/>
</dbReference>
<dbReference type="EMBL" id="LAZR01059664">
    <property type="protein sequence ID" value="KKK67334.1"/>
    <property type="molecule type" value="Genomic_DNA"/>
</dbReference>
<dbReference type="AlphaFoldDB" id="A0A0F8ZLP6"/>
<dbReference type="InterPro" id="IPR018775">
    <property type="entry name" value="RlaP"/>
</dbReference>
<name>A0A0F8ZLP6_9ZZZZ</name>
<protein>
    <recommendedName>
        <fullName evidence="2">Nucleotidyltransferase</fullName>
    </recommendedName>
</protein>
<proteinExistence type="predicted"/>
<feature type="non-terminal residue" evidence="1">
    <location>
        <position position="161"/>
    </location>
</feature>
<evidence type="ECO:0000313" key="1">
    <source>
        <dbReference type="EMBL" id="KKK67334.1"/>
    </source>
</evidence>
<dbReference type="PANTHER" id="PTHR34817">
    <property type="entry name" value="NUCLEOTIDYLTRANSFERASE"/>
    <property type="match status" value="1"/>
</dbReference>
<evidence type="ECO:0008006" key="2">
    <source>
        <dbReference type="Google" id="ProtNLM"/>
    </source>
</evidence>
<comment type="caution">
    <text evidence="1">The sequence shown here is derived from an EMBL/GenBank/DDBJ whole genome shotgun (WGS) entry which is preliminary data.</text>
</comment>
<organism evidence="1">
    <name type="scientific">marine sediment metagenome</name>
    <dbReference type="NCBI Taxonomy" id="412755"/>
    <lineage>
        <taxon>unclassified sequences</taxon>
        <taxon>metagenomes</taxon>
        <taxon>ecological metagenomes</taxon>
    </lineage>
</organism>
<sequence>MNLQVRDAGIEILRVLCGSRAYGLHDDDSDFDYHGIFVVPTNRLLSIGPKIRETAWVEGTEQDNTAWEVGHFLKLAVQCNPTILETFVAPVEMQDGWGERVRALFPYVISRKQVYEAFRGYSRNQRKKMFEPTGGVRAGERMWKFAVAYIRVLYHGIRLLR</sequence>
<reference evidence="1" key="1">
    <citation type="journal article" date="2015" name="Nature">
        <title>Complex archaea that bridge the gap between prokaryotes and eukaryotes.</title>
        <authorList>
            <person name="Spang A."/>
            <person name="Saw J.H."/>
            <person name="Jorgensen S.L."/>
            <person name="Zaremba-Niedzwiedzka K."/>
            <person name="Martijn J."/>
            <person name="Lind A.E."/>
            <person name="van Eijk R."/>
            <person name="Schleper C."/>
            <person name="Guy L."/>
            <person name="Ettema T.J."/>
        </authorList>
    </citation>
    <scope>NUCLEOTIDE SEQUENCE</scope>
</reference>
<dbReference type="PANTHER" id="PTHR34817:SF2">
    <property type="entry name" value="NUCLEOTIDYLTRANSFERASE"/>
    <property type="match status" value="1"/>
</dbReference>
<accession>A0A0F8ZLP6</accession>
<gene>
    <name evidence="1" type="ORF">LCGC14_2955100</name>
</gene>